<evidence type="ECO:0000256" key="1">
    <source>
        <dbReference type="ARBA" id="ARBA00022801"/>
    </source>
</evidence>
<dbReference type="EMBL" id="QKXC01000077">
    <property type="protein sequence ID" value="RBR23372.1"/>
    <property type="molecule type" value="Genomic_DNA"/>
</dbReference>
<evidence type="ECO:0000313" key="3">
    <source>
        <dbReference type="EMBL" id="RBR23372.1"/>
    </source>
</evidence>
<proteinExistence type="predicted"/>
<protein>
    <recommendedName>
        <fullName evidence="2">Alpha/beta hydrolase fold-3 domain-containing protein</fullName>
    </recommendedName>
</protein>
<evidence type="ECO:0000259" key="2">
    <source>
        <dbReference type="Pfam" id="PF07859"/>
    </source>
</evidence>
<keyword evidence="1" id="KW-0378">Hydrolase</keyword>
<dbReference type="PANTHER" id="PTHR48081">
    <property type="entry name" value="AB HYDROLASE SUPERFAMILY PROTEIN C4A8.06C"/>
    <property type="match status" value="1"/>
</dbReference>
<dbReference type="SUPFAM" id="SSF53474">
    <property type="entry name" value="alpha/beta-Hydrolases"/>
    <property type="match status" value="1"/>
</dbReference>
<dbReference type="GeneID" id="41993293"/>
<sequence length="653" mass="75133">MLSNIIYQFHTWLRPTIVAIFYRDIPWSLRWRLLAFQPIGFLTYSITTIPCLLFRSYTVEYLPIAPDRRVRALVFKAAGVGKGRALRPLHVNFHAGGFMGGIPEGHAYFDQLVAEQTGAVVLDVDYRVAPEHVFPAAVDDADAIIEWLQENSQEKWGADPTLMTTSGFSAGGNLAFAVTQQKSCQAPSPTSIKAITTFYAAIDLRPSPWEKPHPENMPKNDPAKPFLPLFDAYAAPARTKHCDNPRLSPVLANSDTLPGRILLVVPGIDILVAEQTDFAKRINEEDSTNATSRVEIMLEKELFHGYLEVPDIIVKREVKHRAYDKAIQIIYEYLPVESQICLRRTCLPMYNSLEKTLHRLDYPGLLRYYPLIARDKPDYWLADSSPWIRLVQACDLEVMPNGPPVYGSRFWNTDLIHNFERGALMVKHKHIQLSIKYSQLEKKTWAQKKCLSALMKPYKTQFVPGFLKDPRRIFKQTKKPGCFHWYPKVVDGRYLTHDRRVLVMERWMQQDLVYLGCFGPCSHQYADSARYRSFLNRERYGKSARSPLKGHNLSEDQPECSGKFFACLRDAFNSPGIKVDGACHLYLTEFLIHLTSKKLVIRTWRDLGDLSSDRVWLEQTDETEGWYPDRNPREIRSRYETGWHSKKVLRASK</sequence>
<gene>
    <name evidence="3" type="ORF">FIESC28_03848</name>
</gene>
<dbReference type="Proteomes" id="UP000253153">
    <property type="component" value="Unassembled WGS sequence"/>
</dbReference>
<feature type="domain" description="Alpha/beta hydrolase fold-3" evidence="2">
    <location>
        <begin position="91"/>
        <end position="307"/>
    </location>
</feature>
<organism evidence="3 4">
    <name type="scientific">Fusarium coffeatum</name>
    <dbReference type="NCBI Taxonomy" id="231269"/>
    <lineage>
        <taxon>Eukaryota</taxon>
        <taxon>Fungi</taxon>
        <taxon>Dikarya</taxon>
        <taxon>Ascomycota</taxon>
        <taxon>Pezizomycotina</taxon>
        <taxon>Sordariomycetes</taxon>
        <taxon>Hypocreomycetidae</taxon>
        <taxon>Hypocreales</taxon>
        <taxon>Nectriaceae</taxon>
        <taxon>Fusarium</taxon>
        <taxon>Fusarium incarnatum-equiseti species complex</taxon>
    </lineage>
</organism>
<dbReference type="InterPro" id="IPR050300">
    <property type="entry name" value="GDXG_lipolytic_enzyme"/>
</dbReference>
<dbReference type="GO" id="GO:0016787">
    <property type="term" value="F:hydrolase activity"/>
    <property type="evidence" value="ECO:0007669"/>
    <property type="project" value="UniProtKB-KW"/>
</dbReference>
<accession>A0A366S2W1</accession>
<dbReference type="RefSeq" id="XP_031017963.1">
    <property type="nucleotide sequence ID" value="XM_031157997.1"/>
</dbReference>
<name>A0A366S2W1_9HYPO</name>
<keyword evidence="4" id="KW-1185">Reference proteome</keyword>
<dbReference type="Pfam" id="PF07859">
    <property type="entry name" value="Abhydrolase_3"/>
    <property type="match status" value="1"/>
</dbReference>
<dbReference type="AlphaFoldDB" id="A0A366S2W1"/>
<dbReference type="InterPro" id="IPR013094">
    <property type="entry name" value="AB_hydrolase_3"/>
</dbReference>
<dbReference type="InterPro" id="IPR029058">
    <property type="entry name" value="AB_hydrolase_fold"/>
</dbReference>
<comment type="caution">
    <text evidence="3">The sequence shown here is derived from an EMBL/GenBank/DDBJ whole genome shotgun (WGS) entry which is preliminary data.</text>
</comment>
<dbReference type="OrthoDB" id="19653at2759"/>
<reference evidence="3 4" key="1">
    <citation type="submission" date="2018-06" db="EMBL/GenBank/DDBJ databases">
        <title>Fusarium incarnatum-equiseti species complex species 28.</title>
        <authorList>
            <person name="Gardiner D.M."/>
        </authorList>
    </citation>
    <scope>NUCLEOTIDE SEQUENCE [LARGE SCALE GENOMIC DNA]</scope>
    <source>
        <strain evidence="3 4">FIESC_28</strain>
    </source>
</reference>
<dbReference type="Gene3D" id="3.40.50.1820">
    <property type="entry name" value="alpha/beta hydrolase"/>
    <property type="match status" value="1"/>
</dbReference>
<evidence type="ECO:0000313" key="4">
    <source>
        <dbReference type="Proteomes" id="UP000253153"/>
    </source>
</evidence>
<dbReference type="PANTHER" id="PTHR48081:SF8">
    <property type="entry name" value="ALPHA_BETA HYDROLASE FOLD-3 DOMAIN-CONTAINING PROTEIN-RELATED"/>
    <property type="match status" value="1"/>
</dbReference>